<dbReference type="PANTHER" id="PTHR39342">
    <property type="entry name" value="UPF0283 MEMBRANE PROTEIN YCJF"/>
    <property type="match status" value="1"/>
</dbReference>
<organism evidence="1 2">
    <name type="scientific">Salmonella enterica subsp. arizonae</name>
    <dbReference type="NCBI Taxonomy" id="59203"/>
    <lineage>
        <taxon>Bacteria</taxon>
        <taxon>Pseudomonadati</taxon>
        <taxon>Pseudomonadota</taxon>
        <taxon>Gammaproteobacteria</taxon>
        <taxon>Enterobacterales</taxon>
        <taxon>Enterobacteriaceae</taxon>
        <taxon>Salmonella</taxon>
    </lineage>
</organism>
<dbReference type="GO" id="GO:0005886">
    <property type="term" value="C:plasma membrane"/>
    <property type="evidence" value="ECO:0007669"/>
    <property type="project" value="TreeGrafter"/>
</dbReference>
<protein>
    <submittedName>
        <fullName evidence="1">Membrane protein YcjF</fullName>
    </submittedName>
</protein>
<name>A0A379SKI3_SALER</name>
<sequence length="90" mass="10202">MAIASNGRMSGDEARELLHSHSVGKGRAYCEKLAQQRGIDQSHPALQRWYAAIHETQTTEKSLVCMRNWCSRCSTPRHGVRLAVLLRNRL</sequence>
<dbReference type="PANTHER" id="PTHR39342:SF1">
    <property type="entry name" value="UPF0283 MEMBRANE PROTEIN YCJF"/>
    <property type="match status" value="1"/>
</dbReference>
<reference evidence="1 2" key="1">
    <citation type="submission" date="2018-06" db="EMBL/GenBank/DDBJ databases">
        <authorList>
            <consortium name="Pathogen Informatics"/>
            <person name="Doyle S."/>
        </authorList>
    </citation>
    <scope>NUCLEOTIDE SEQUENCE [LARGE SCALE GENOMIC DNA]</scope>
    <source>
        <strain evidence="1 2">NCTC7303</strain>
    </source>
</reference>
<gene>
    <name evidence="1" type="primary">ycjF_2</name>
    <name evidence="1" type="ORF">NCTC7303_01698</name>
</gene>
<proteinExistence type="predicted"/>
<dbReference type="AlphaFoldDB" id="A0A379SKI3"/>
<dbReference type="InterPro" id="IPR006507">
    <property type="entry name" value="UPF0283"/>
</dbReference>
<dbReference type="EMBL" id="UGXC01000002">
    <property type="protein sequence ID" value="SUG29526.1"/>
    <property type="molecule type" value="Genomic_DNA"/>
</dbReference>
<evidence type="ECO:0000313" key="1">
    <source>
        <dbReference type="EMBL" id="SUG29526.1"/>
    </source>
</evidence>
<evidence type="ECO:0000313" key="2">
    <source>
        <dbReference type="Proteomes" id="UP000255443"/>
    </source>
</evidence>
<accession>A0A379SKI3</accession>
<dbReference type="Proteomes" id="UP000255443">
    <property type="component" value="Unassembled WGS sequence"/>
</dbReference>